<gene>
    <name evidence="3" type="ORF">HFZ78_27755</name>
</gene>
<dbReference type="InterPro" id="IPR052723">
    <property type="entry name" value="Acyl-CoA_thioesterase_PaaI"/>
</dbReference>
<reference evidence="3 4" key="1">
    <citation type="submission" date="2020-04" db="EMBL/GenBank/DDBJ databases">
        <title>Genome-Wide Identification of 5-Methylcytosine Sites in Bacterial Genomes By High-Throughput Sequencing of MspJI Restriction Fragments.</title>
        <authorList>
            <person name="Wu V."/>
        </authorList>
    </citation>
    <scope>NUCLEOTIDE SEQUENCE [LARGE SCALE GENOMIC DNA]</scope>
    <source>
        <strain evidence="3 4">S2</strain>
    </source>
</reference>
<feature type="domain" description="Thioesterase" evidence="2">
    <location>
        <begin position="57"/>
        <end position="128"/>
    </location>
</feature>
<protein>
    <submittedName>
        <fullName evidence="3">Hotdog fold thioesterase</fullName>
    </submittedName>
</protein>
<dbReference type="InterPro" id="IPR006683">
    <property type="entry name" value="Thioestr_dom"/>
</dbReference>
<dbReference type="PANTHER" id="PTHR42856">
    <property type="entry name" value="ACYL-COENZYME A THIOESTERASE PAAI"/>
    <property type="match status" value="1"/>
</dbReference>
<dbReference type="Pfam" id="PF03061">
    <property type="entry name" value="4HBT"/>
    <property type="match status" value="1"/>
</dbReference>
<name>A0A6H1P989_PRIMG</name>
<dbReference type="Proteomes" id="UP000501868">
    <property type="component" value="Chromosome"/>
</dbReference>
<sequence length="149" mass="16586">MTIQLDDQAIHDLHYDEIKQVLIDEPFAAFLGMKLTNLGPGTAEAELIPDDRMLNAHGTVHGAIIFSLADYVFAAASNSYGKTAVGVTTNVNFISAGKRGRTLTANAREIKKNHKLAWYKIDVQSENELIATMEAMVYRKSHYFVKQDK</sequence>
<organism evidence="3 4">
    <name type="scientific">Priestia megaterium</name>
    <name type="common">Bacillus megaterium</name>
    <dbReference type="NCBI Taxonomy" id="1404"/>
    <lineage>
        <taxon>Bacteria</taxon>
        <taxon>Bacillati</taxon>
        <taxon>Bacillota</taxon>
        <taxon>Bacilli</taxon>
        <taxon>Bacillales</taxon>
        <taxon>Bacillaceae</taxon>
        <taxon>Priestia</taxon>
    </lineage>
</organism>
<dbReference type="InterPro" id="IPR029069">
    <property type="entry name" value="HotDog_dom_sf"/>
</dbReference>
<dbReference type="CDD" id="cd03443">
    <property type="entry name" value="PaaI_thioesterase"/>
    <property type="match status" value="1"/>
</dbReference>
<dbReference type="PANTHER" id="PTHR42856:SF1">
    <property type="entry name" value="ACYL-COENZYME A THIOESTERASE PAAI"/>
    <property type="match status" value="1"/>
</dbReference>
<dbReference type="NCBIfam" id="TIGR00369">
    <property type="entry name" value="unchar_dom_1"/>
    <property type="match status" value="1"/>
</dbReference>
<keyword evidence="1" id="KW-0378">Hydrolase</keyword>
<reference evidence="3 4" key="2">
    <citation type="submission" date="2020-04" db="EMBL/GenBank/DDBJ databases">
        <authorList>
            <person name="Fomenkov A."/>
            <person name="Anton B.P."/>
            <person name="Roberts R.J."/>
        </authorList>
    </citation>
    <scope>NUCLEOTIDE SEQUENCE [LARGE SCALE GENOMIC DNA]</scope>
    <source>
        <strain evidence="3 4">S2</strain>
    </source>
</reference>
<evidence type="ECO:0000313" key="4">
    <source>
        <dbReference type="Proteomes" id="UP000501868"/>
    </source>
</evidence>
<dbReference type="Gene3D" id="3.10.129.10">
    <property type="entry name" value="Hotdog Thioesterase"/>
    <property type="match status" value="1"/>
</dbReference>
<proteinExistence type="predicted"/>
<evidence type="ECO:0000256" key="1">
    <source>
        <dbReference type="ARBA" id="ARBA00022801"/>
    </source>
</evidence>
<evidence type="ECO:0000313" key="3">
    <source>
        <dbReference type="EMBL" id="QIZ10035.1"/>
    </source>
</evidence>
<dbReference type="EMBL" id="CP051128">
    <property type="protein sequence ID" value="QIZ10035.1"/>
    <property type="molecule type" value="Genomic_DNA"/>
</dbReference>
<dbReference type="GO" id="GO:0016289">
    <property type="term" value="F:acyl-CoA hydrolase activity"/>
    <property type="evidence" value="ECO:0007669"/>
    <property type="project" value="UniProtKB-ARBA"/>
</dbReference>
<evidence type="ECO:0000259" key="2">
    <source>
        <dbReference type="Pfam" id="PF03061"/>
    </source>
</evidence>
<dbReference type="AlphaFoldDB" id="A0A6H1P989"/>
<dbReference type="SUPFAM" id="SSF54637">
    <property type="entry name" value="Thioesterase/thiol ester dehydrase-isomerase"/>
    <property type="match status" value="1"/>
</dbReference>
<dbReference type="InterPro" id="IPR003736">
    <property type="entry name" value="PAAI_dom"/>
</dbReference>
<accession>A0A6H1P989</accession>